<dbReference type="InterPro" id="IPR011780">
    <property type="entry name" value="D_Ser_am_lyase"/>
</dbReference>
<dbReference type="Proteomes" id="UP000076848">
    <property type="component" value="Unassembled WGS sequence"/>
</dbReference>
<dbReference type="RefSeq" id="WP_082852982.1">
    <property type="nucleotide sequence ID" value="NZ_FKIF01000003.1"/>
</dbReference>
<evidence type="ECO:0000256" key="4">
    <source>
        <dbReference type="HAMAP-Rule" id="MF_01030"/>
    </source>
</evidence>
<dbReference type="HAMAP" id="MF_01030">
    <property type="entry name" value="D_Ser_dehydrat"/>
    <property type="match status" value="1"/>
</dbReference>
<feature type="domain" description="Tryptophan synthase beta chain-like PALP" evidence="5">
    <location>
        <begin position="87"/>
        <end position="410"/>
    </location>
</feature>
<dbReference type="NCBIfam" id="TIGR02035">
    <property type="entry name" value="D_Ser_am_lyase"/>
    <property type="match status" value="1"/>
</dbReference>
<organism evidence="6 7">
    <name type="scientific">Bordetella ansorpii</name>
    <dbReference type="NCBI Taxonomy" id="288768"/>
    <lineage>
        <taxon>Bacteria</taxon>
        <taxon>Pseudomonadati</taxon>
        <taxon>Pseudomonadota</taxon>
        <taxon>Betaproteobacteria</taxon>
        <taxon>Burkholderiales</taxon>
        <taxon>Alcaligenaceae</taxon>
        <taxon>Bordetella</taxon>
    </lineage>
</organism>
<comment type="similarity">
    <text evidence="4">Belongs to the serine/threonine dehydratase family. DsdA subfamily.</text>
</comment>
<dbReference type="OrthoDB" id="9780546at2"/>
<dbReference type="GO" id="GO:0016836">
    <property type="term" value="F:hydro-lyase activity"/>
    <property type="evidence" value="ECO:0007669"/>
    <property type="project" value="UniProtKB-UniRule"/>
</dbReference>
<evidence type="ECO:0000313" key="6">
    <source>
        <dbReference type="EMBL" id="SAI68132.1"/>
    </source>
</evidence>
<dbReference type="EC" id="4.3.1.18" evidence="4"/>
<gene>
    <name evidence="4 6" type="primary">dsdA</name>
    <name evidence="6" type="ORF">SAMEA3906486_01855</name>
</gene>
<dbReference type="EMBL" id="FKIF01000003">
    <property type="protein sequence ID" value="SAI68132.1"/>
    <property type="molecule type" value="Genomic_DNA"/>
</dbReference>
<evidence type="ECO:0000259" key="5">
    <source>
        <dbReference type="Pfam" id="PF00291"/>
    </source>
</evidence>
<dbReference type="GO" id="GO:0030170">
    <property type="term" value="F:pyridoxal phosphate binding"/>
    <property type="evidence" value="ECO:0007669"/>
    <property type="project" value="InterPro"/>
</dbReference>
<dbReference type="PANTHER" id="PTHR48078:SF9">
    <property type="entry name" value="D-SERINE DEHYDRATASE"/>
    <property type="match status" value="1"/>
</dbReference>
<protein>
    <recommendedName>
        <fullName evidence="4">Probable D-serine dehydratase</fullName>
        <ecNumber evidence="4">4.3.1.18</ecNumber>
    </recommendedName>
    <alternativeName>
        <fullName evidence="4">D-serine deaminase</fullName>
        <shortName evidence="4">DSD</shortName>
    </alternativeName>
</protein>
<feature type="modified residue" description="N6-(pyridoxal phosphate)lysine" evidence="4">
    <location>
        <position position="128"/>
    </location>
</feature>
<dbReference type="InterPro" id="IPR050147">
    <property type="entry name" value="Ser/Thr_Dehydratase"/>
</dbReference>
<comment type="catalytic activity">
    <reaction evidence="4">
        <text>D-serine = pyruvate + NH4(+)</text>
        <dbReference type="Rhea" id="RHEA:13977"/>
        <dbReference type="ChEBI" id="CHEBI:15361"/>
        <dbReference type="ChEBI" id="CHEBI:28938"/>
        <dbReference type="ChEBI" id="CHEBI:35247"/>
        <dbReference type="EC" id="4.3.1.18"/>
    </reaction>
</comment>
<dbReference type="NCBIfam" id="NF002823">
    <property type="entry name" value="PRK02991.1"/>
    <property type="match status" value="1"/>
</dbReference>
<dbReference type="PANTHER" id="PTHR48078">
    <property type="entry name" value="THREONINE DEHYDRATASE, MITOCHONDRIAL-RELATED"/>
    <property type="match status" value="1"/>
</dbReference>
<dbReference type="STRING" id="288768.SAMEA3906486_01855"/>
<dbReference type="InterPro" id="IPR036052">
    <property type="entry name" value="TrpB-like_PALP_sf"/>
</dbReference>
<sequence length="469" mass="49391">MTATFAAYPEGSADAGVPTDVAEQAVRTLEALRSAQPCLWIRPARHRGDPGSAQTGFRAAWVEQAQARFQRFAPLLAELAPETAASGGIIESPLLRAAQMQAALHLPTRMGTLYIKADHGLAVAGSIKARGGIHEVLEFAETLALREQRLRPGDDYRVLNTPAVRACSARHRVAVGSTGNLGMSIGIAAALLGFQAEVHMSADAKAWKKARLRAHGVKVIEHAGDYAQAVAAGRAAAQADPLTHFVDDERSASLFAGYAAAADPLCAQLRQAGVRVDAAHPLFVYLPCGVGGAPGGIAYGLKQRLGEHVHCFFAEPVQSPCFFVGMMAQDGLLPGLPALPSVYDIGLRNRTEADGLAVPSASELALAEMATRLAGVYTVTDERLFADLHRLYASEGLRIEPSAAAGFSGPQMLCGTPAGQAYLRERGLLAHMPQSTHLAWTTGGSLVPPDEFDAFLSRGKSSAAALRAP</sequence>
<keyword evidence="3 4" id="KW-0456">Lyase</keyword>
<dbReference type="InterPro" id="IPR001926">
    <property type="entry name" value="TrpB-like_PALP"/>
</dbReference>
<dbReference type="AlphaFoldDB" id="A0A157SCG4"/>
<evidence type="ECO:0000256" key="1">
    <source>
        <dbReference type="ARBA" id="ARBA00001933"/>
    </source>
</evidence>
<evidence type="ECO:0000256" key="2">
    <source>
        <dbReference type="ARBA" id="ARBA00022898"/>
    </source>
</evidence>
<accession>A0A157SCG4</accession>
<proteinExistence type="inferred from homology"/>
<evidence type="ECO:0000313" key="7">
    <source>
        <dbReference type="Proteomes" id="UP000076848"/>
    </source>
</evidence>
<name>A0A157SCG4_9BORD</name>
<dbReference type="Gene3D" id="3.40.50.1100">
    <property type="match status" value="2"/>
</dbReference>
<dbReference type="Pfam" id="PF00291">
    <property type="entry name" value="PALP"/>
    <property type="match status" value="1"/>
</dbReference>
<keyword evidence="7" id="KW-1185">Reference proteome</keyword>
<evidence type="ECO:0000256" key="3">
    <source>
        <dbReference type="ARBA" id="ARBA00023239"/>
    </source>
</evidence>
<keyword evidence="2 4" id="KW-0663">Pyridoxal phosphate</keyword>
<dbReference type="SUPFAM" id="SSF53686">
    <property type="entry name" value="Tryptophan synthase beta subunit-like PLP-dependent enzymes"/>
    <property type="match status" value="1"/>
</dbReference>
<dbReference type="GO" id="GO:0036088">
    <property type="term" value="P:D-serine catabolic process"/>
    <property type="evidence" value="ECO:0007669"/>
    <property type="project" value="TreeGrafter"/>
</dbReference>
<comment type="cofactor">
    <cofactor evidence="1 4">
        <name>pyridoxal 5'-phosphate</name>
        <dbReference type="ChEBI" id="CHEBI:597326"/>
    </cofactor>
</comment>
<dbReference type="GO" id="GO:0009097">
    <property type="term" value="P:isoleucine biosynthetic process"/>
    <property type="evidence" value="ECO:0007669"/>
    <property type="project" value="TreeGrafter"/>
</dbReference>
<dbReference type="GO" id="GO:0008721">
    <property type="term" value="F:D-serine ammonia-lyase activity"/>
    <property type="evidence" value="ECO:0007669"/>
    <property type="project" value="UniProtKB-EC"/>
</dbReference>
<reference evidence="6 7" key="1">
    <citation type="submission" date="2016-04" db="EMBL/GenBank/DDBJ databases">
        <authorList>
            <consortium name="Pathogen Informatics"/>
        </authorList>
    </citation>
    <scope>NUCLEOTIDE SEQUENCE [LARGE SCALE GENOMIC DNA]</scope>
    <source>
        <strain evidence="6 7">H050680373</strain>
    </source>
</reference>